<evidence type="ECO:0000259" key="4">
    <source>
        <dbReference type="Pfam" id="PF14677"/>
    </source>
</evidence>
<feature type="domain" description="FANCI solenoid 1" evidence="2">
    <location>
        <begin position="66"/>
        <end position="285"/>
    </location>
</feature>
<name>A0A5N4AZ95_PHOPY</name>
<evidence type="ECO:0000259" key="2">
    <source>
        <dbReference type="Pfam" id="PF14675"/>
    </source>
</evidence>
<feature type="compositionally biased region" description="Basic and acidic residues" evidence="1">
    <location>
        <begin position="1331"/>
        <end position="1340"/>
    </location>
</feature>
<dbReference type="InterPro" id="IPR029314">
    <property type="entry name" value="FANCI_S4"/>
</dbReference>
<dbReference type="Pfam" id="PF14678">
    <property type="entry name" value="FANCI_S4"/>
    <property type="match status" value="1"/>
</dbReference>
<feature type="domain" description="FANCI solenoid 4" evidence="5">
    <location>
        <begin position="1050"/>
        <end position="1295"/>
    </location>
</feature>
<dbReference type="Pfam" id="PF14676">
    <property type="entry name" value="FANCI_S2"/>
    <property type="match status" value="1"/>
</dbReference>
<evidence type="ECO:0000259" key="5">
    <source>
        <dbReference type="Pfam" id="PF14678"/>
    </source>
</evidence>
<reference evidence="8 9" key="1">
    <citation type="journal article" date="2018" name="Elife">
        <title>Firefly genomes illuminate parallel origins of bioluminescence in beetles.</title>
        <authorList>
            <person name="Fallon T.R."/>
            <person name="Lower S.E."/>
            <person name="Chang C.H."/>
            <person name="Bessho-Uehara M."/>
            <person name="Martin G.J."/>
            <person name="Bewick A.J."/>
            <person name="Behringer M."/>
            <person name="Debat H.J."/>
            <person name="Wong I."/>
            <person name="Day J.C."/>
            <person name="Suvorov A."/>
            <person name="Silva C.J."/>
            <person name="Stanger-Hall K.F."/>
            <person name="Hall D.W."/>
            <person name="Schmitz R.J."/>
            <person name="Nelson D.R."/>
            <person name="Lewis S.M."/>
            <person name="Shigenobu S."/>
            <person name="Bybee S.M."/>
            <person name="Larracuente A.M."/>
            <person name="Oba Y."/>
            <person name="Weng J.K."/>
        </authorList>
    </citation>
    <scope>NUCLEOTIDE SEQUENCE [LARGE SCALE GENOMIC DNA]</scope>
    <source>
        <strain evidence="8">1611_PpyrPB1</strain>
        <tissue evidence="8">Whole body</tissue>
    </source>
</reference>
<dbReference type="InterPro" id="IPR029313">
    <property type="entry name" value="FANCI_S3"/>
</dbReference>
<keyword evidence="9" id="KW-1185">Reference proteome</keyword>
<evidence type="ECO:0000313" key="8">
    <source>
        <dbReference type="EMBL" id="KAB0802665.1"/>
    </source>
</evidence>
<feature type="region of interest" description="Disordered" evidence="1">
    <location>
        <begin position="1307"/>
        <end position="1348"/>
    </location>
</feature>
<dbReference type="InParanoid" id="A0A5N4AZ95"/>
<dbReference type="InterPro" id="IPR029315">
    <property type="entry name" value="FANCI_S2"/>
</dbReference>
<comment type="caution">
    <text evidence="8">The sequence shown here is derived from an EMBL/GenBank/DDBJ whole genome shotgun (WGS) entry which is preliminary data.</text>
</comment>
<dbReference type="PANTHER" id="PTHR21818">
    <property type="entry name" value="BC025462 PROTEIN"/>
    <property type="match status" value="1"/>
</dbReference>
<dbReference type="Pfam" id="PF14680">
    <property type="entry name" value="FANCI_HD2"/>
    <property type="match status" value="1"/>
</dbReference>
<accession>A0A5N4AZ95</accession>
<evidence type="ECO:0008006" key="10">
    <source>
        <dbReference type="Google" id="ProtNLM"/>
    </source>
</evidence>
<evidence type="ECO:0000313" key="9">
    <source>
        <dbReference type="Proteomes" id="UP000327044"/>
    </source>
</evidence>
<dbReference type="Pfam" id="PF14679">
    <property type="entry name" value="FANCI_HD1"/>
    <property type="match status" value="1"/>
</dbReference>
<feature type="domain" description="FANCI helical" evidence="7">
    <location>
        <begin position="553"/>
        <end position="775"/>
    </location>
</feature>
<dbReference type="Pfam" id="PF14675">
    <property type="entry name" value="FANCI_S1"/>
    <property type="match status" value="1"/>
</dbReference>
<sequence length="1348" mass="153082">MEMEEIGKRIREYGQKRNQAALQIYVKELDVNVLVSFVAQKYNSPNFNYIWDYLMQSFTSSPECHRKRFEIVSTLLHELEKGLITSSQCNSIITRLCVEFPKFKPLHLIRLCSFCLECIQKGTVSEMCWKDTLPEISNVLIDCSHVEYNDQDMSGLEYKAQLINSLCMMTWSPAIVTSLASMFTDMPLTKEEHLQVVNKLGQHMEKLTCQELPAFVYQLLKLCRYQNCRSIYLRLQNYFGTRTYSKPDRLCNSESETPDLDIIEESAQDAIEVESTILFHIYQSASTGSESTKDFLTSFKNMMKSPEFILHPFQITVLLTISNISTSEEQIMDVLKASISKAVQEDLKKMDSCWFREMVPSTCKVEDVINQVIECSIAERYLVVQGLVQLAYTLLAVGQMLGRDGDLACERQWRMGKMILLKVIKKKRQTASSIITALINHIVTGRSVTQYIDCIYTLSQKMPLVMLENQSSIVELLEYLVQGPGSTAKLILSAILPLIKISSTIRDHLILLLRKSLYSRVMETKQMAVAGFLKLIKNLKVSNLAVLSQSSSSSMSSGHSVLTQVSLSCTGRASNVFTNEALCLEVLGILRRCFMQQAEIRHELYDGLYDAVCMNPELGIPVIDILSIHFNEFYISDQNELPPLKFSNITIVKDVEVKLLEPLGKLIFTIGLIVTKIQEEHDDNATIIEIRNTLDSLCTRMSTCELIHFELDDGTDLLDNVPESEHKLFVLKEALSIYEALIGYKICTWGPHSNNTGQQINNLFQCHTRLMDFSKNLIKSKKGDKKKHTPDETRNTQGAQNATHNDTSTKSAPKAFEPNKTILDFQTLGKVLHLLHDSNVNWTTAPEANHIKAKPEIHRHIMRCTIQLIKKLKSMRKAEVHCNKMYYNYITEIACILYNSCVTHFDSVLDFDSSTATLVLECFYIILGIINLHYRNSMATFLNSVAGNSKDEEFSNSLSSILETYHKLLELDEIESGTDVDTHKLQLVMVNTIAALSQHAPSSGSTLSQQLLQWIKNYLNNKTISNKQVLISFFNMALTVQIKFKSTLGLFESIASRLVSVLGAINEHEEKFEELTLINESSALSVYTLFCTRIKMILDDIDWIVLRLRSEFGMLNYPGEENTDRRKEYLKSKERGVCCQLCPIITIIHTISNTRISPGSVSDTLLKTITHLYSTLTTLTKYFILRSSKVNIVFQGARFEKVVRLAGKQLSSIVYDYIVYIEGFNKQATQNTQSKKKPVNVGALKSKVLRETRLIPKVVYEMEQFGKSVIQLSKKTQVDLSKFVGQGTSRDFRIKGLQAVLDQMHDESVMNESTESVANDDHGDDTEQPDSSDRENESHSAAKRIRRS</sequence>
<evidence type="ECO:0000259" key="3">
    <source>
        <dbReference type="Pfam" id="PF14676"/>
    </source>
</evidence>
<evidence type="ECO:0000259" key="7">
    <source>
        <dbReference type="Pfam" id="PF14680"/>
    </source>
</evidence>
<feature type="region of interest" description="Disordered" evidence="1">
    <location>
        <begin position="780"/>
        <end position="814"/>
    </location>
</feature>
<dbReference type="Pfam" id="PF14677">
    <property type="entry name" value="FANCI_S3"/>
    <property type="match status" value="1"/>
</dbReference>
<dbReference type="GO" id="GO:0070182">
    <property type="term" value="F:DNA polymerase binding"/>
    <property type="evidence" value="ECO:0007669"/>
    <property type="project" value="TreeGrafter"/>
</dbReference>
<gene>
    <name evidence="8" type="ORF">PPYR_04851</name>
</gene>
<dbReference type="InterPro" id="IPR029308">
    <property type="entry name" value="FANCI_S1"/>
</dbReference>
<dbReference type="InterPro" id="IPR016024">
    <property type="entry name" value="ARM-type_fold"/>
</dbReference>
<feature type="domain" description="FANCI helical" evidence="6">
    <location>
        <begin position="292"/>
        <end position="374"/>
    </location>
</feature>
<protein>
    <recommendedName>
        <fullName evidence="10">Fanconi anemia group I protein</fullName>
    </recommendedName>
</protein>
<dbReference type="SUPFAM" id="SSF48371">
    <property type="entry name" value="ARM repeat"/>
    <property type="match status" value="1"/>
</dbReference>
<dbReference type="InterPro" id="IPR026171">
    <property type="entry name" value="FANCI"/>
</dbReference>
<organism evidence="8 9">
    <name type="scientific">Photinus pyralis</name>
    <name type="common">Common eastern firefly</name>
    <name type="synonym">Lampyris pyralis</name>
    <dbReference type="NCBI Taxonomy" id="7054"/>
    <lineage>
        <taxon>Eukaryota</taxon>
        <taxon>Metazoa</taxon>
        <taxon>Ecdysozoa</taxon>
        <taxon>Arthropoda</taxon>
        <taxon>Hexapoda</taxon>
        <taxon>Insecta</taxon>
        <taxon>Pterygota</taxon>
        <taxon>Neoptera</taxon>
        <taxon>Endopterygota</taxon>
        <taxon>Coleoptera</taxon>
        <taxon>Polyphaga</taxon>
        <taxon>Elateriformia</taxon>
        <taxon>Elateroidea</taxon>
        <taxon>Lampyridae</taxon>
        <taxon>Lampyrinae</taxon>
        <taxon>Photinus</taxon>
    </lineage>
</organism>
<dbReference type="Proteomes" id="UP000327044">
    <property type="component" value="Unassembled WGS sequence"/>
</dbReference>
<evidence type="ECO:0000259" key="6">
    <source>
        <dbReference type="Pfam" id="PF14679"/>
    </source>
</evidence>
<feature type="domain" description="FANCI solenoid 2" evidence="3">
    <location>
        <begin position="383"/>
        <end position="533"/>
    </location>
</feature>
<dbReference type="PANTHER" id="PTHR21818:SF0">
    <property type="entry name" value="FANCONI ANEMIA GROUP I PROTEIN"/>
    <property type="match status" value="1"/>
</dbReference>
<proteinExistence type="predicted"/>
<dbReference type="EMBL" id="VVIM01000002">
    <property type="protein sequence ID" value="KAB0802665.1"/>
    <property type="molecule type" value="Genomic_DNA"/>
</dbReference>
<dbReference type="OrthoDB" id="195089at2759"/>
<dbReference type="FunCoup" id="A0A5N4AZ95">
    <property type="interactions" value="779"/>
</dbReference>
<feature type="domain" description="FANCI solenoid 3" evidence="4">
    <location>
        <begin position="822"/>
        <end position="1035"/>
    </location>
</feature>
<dbReference type="InterPro" id="IPR029312">
    <property type="entry name" value="FANCI_HD2"/>
</dbReference>
<evidence type="ECO:0000256" key="1">
    <source>
        <dbReference type="SAM" id="MobiDB-lite"/>
    </source>
</evidence>
<dbReference type="GO" id="GO:0006281">
    <property type="term" value="P:DNA repair"/>
    <property type="evidence" value="ECO:0007669"/>
    <property type="project" value="InterPro"/>
</dbReference>
<feature type="compositionally biased region" description="Polar residues" evidence="1">
    <location>
        <begin position="795"/>
        <end position="811"/>
    </location>
</feature>
<dbReference type="InterPro" id="IPR029310">
    <property type="entry name" value="FANCI_HD1"/>
</dbReference>